<name>A0A5M3WBQ2_9ACTN</name>
<evidence type="ECO:0000313" key="2">
    <source>
        <dbReference type="Proteomes" id="UP000334990"/>
    </source>
</evidence>
<dbReference type="RefSeq" id="WP_422664871.1">
    <property type="nucleotide sequence ID" value="NZ_BAAABN010000050.1"/>
</dbReference>
<comment type="caution">
    <text evidence="1">The sequence shown here is derived from an EMBL/GenBank/DDBJ whole genome shotgun (WGS) entry which is preliminary data.</text>
</comment>
<evidence type="ECO:0000313" key="1">
    <source>
        <dbReference type="EMBL" id="GES06256.1"/>
    </source>
</evidence>
<dbReference type="Proteomes" id="UP000334990">
    <property type="component" value="Unassembled WGS sequence"/>
</dbReference>
<dbReference type="AlphaFoldDB" id="A0A5M3WBQ2"/>
<accession>A0A5M3WBQ2</accession>
<dbReference type="EMBL" id="BLAD01000143">
    <property type="protein sequence ID" value="GES06256.1"/>
    <property type="molecule type" value="Genomic_DNA"/>
</dbReference>
<keyword evidence="2" id="KW-1185">Reference proteome</keyword>
<protein>
    <submittedName>
        <fullName evidence="1">Uncharacterized protein</fullName>
    </submittedName>
</protein>
<reference evidence="1 2" key="1">
    <citation type="submission" date="2019-10" db="EMBL/GenBank/DDBJ databases">
        <title>Whole genome shotgun sequence of Acrocarpospora corrugata NBRC 13972.</title>
        <authorList>
            <person name="Ichikawa N."/>
            <person name="Kimura A."/>
            <person name="Kitahashi Y."/>
            <person name="Komaki H."/>
            <person name="Oguchi A."/>
        </authorList>
    </citation>
    <scope>NUCLEOTIDE SEQUENCE [LARGE SCALE GENOMIC DNA]</scope>
    <source>
        <strain evidence="1 2">NBRC 13972</strain>
    </source>
</reference>
<proteinExistence type="predicted"/>
<gene>
    <name evidence="1" type="ORF">Acor_83250</name>
</gene>
<organism evidence="1 2">
    <name type="scientific">Acrocarpospora corrugata</name>
    <dbReference type="NCBI Taxonomy" id="35763"/>
    <lineage>
        <taxon>Bacteria</taxon>
        <taxon>Bacillati</taxon>
        <taxon>Actinomycetota</taxon>
        <taxon>Actinomycetes</taxon>
        <taxon>Streptosporangiales</taxon>
        <taxon>Streptosporangiaceae</taxon>
        <taxon>Acrocarpospora</taxon>
    </lineage>
</organism>
<sequence length="58" mass="6281">MLLWIPLRQKPGLGTISNVVPLCLFADATIWLAPTPDQLAVRWAYLLVPLPLAAAASL</sequence>